<gene>
    <name evidence="10" type="ORF">SAMN06265827_12447</name>
</gene>
<organism evidence="10 11">
    <name type="scientific">Orenia metallireducens</name>
    <dbReference type="NCBI Taxonomy" id="1413210"/>
    <lineage>
        <taxon>Bacteria</taxon>
        <taxon>Bacillati</taxon>
        <taxon>Bacillota</taxon>
        <taxon>Clostridia</taxon>
        <taxon>Halanaerobiales</taxon>
        <taxon>Halobacteroidaceae</taxon>
        <taxon>Orenia</taxon>
    </lineage>
</organism>
<name>A0A285HTD1_9FIRM</name>
<dbReference type="Proteomes" id="UP000219573">
    <property type="component" value="Unassembled WGS sequence"/>
</dbReference>
<feature type="transmembrane region" description="Helical" evidence="7">
    <location>
        <begin position="35"/>
        <end position="51"/>
    </location>
</feature>
<evidence type="ECO:0000259" key="9">
    <source>
        <dbReference type="Pfam" id="PF20730"/>
    </source>
</evidence>
<evidence type="ECO:0000256" key="6">
    <source>
        <dbReference type="ARBA" id="ARBA00023136"/>
    </source>
</evidence>
<proteinExistence type="inferred from homology"/>
<keyword evidence="11" id="KW-1185">Reference proteome</keyword>
<dbReference type="Pfam" id="PF04239">
    <property type="entry name" value="DUF421"/>
    <property type="match status" value="1"/>
</dbReference>
<evidence type="ECO:0000256" key="3">
    <source>
        <dbReference type="ARBA" id="ARBA00022475"/>
    </source>
</evidence>
<protein>
    <submittedName>
        <fullName evidence="10">Uncharacterized membrane protein YcaP, DUF421 family</fullName>
    </submittedName>
</protein>
<dbReference type="Pfam" id="PF20730">
    <property type="entry name" value="YetF_N"/>
    <property type="match status" value="1"/>
</dbReference>
<feature type="domain" description="YetF C-terminal" evidence="8">
    <location>
        <begin position="77"/>
        <end position="206"/>
    </location>
</feature>
<dbReference type="RefSeq" id="WP_097018845.1">
    <property type="nucleotide sequence ID" value="NZ_OBDZ01000024.1"/>
</dbReference>
<dbReference type="Gene3D" id="3.30.240.20">
    <property type="entry name" value="bsu07140 like domains"/>
    <property type="match status" value="2"/>
</dbReference>
<comment type="subcellular location">
    <subcellularLocation>
        <location evidence="1">Cell membrane</location>
        <topology evidence="1">Multi-pass membrane protein</topology>
    </subcellularLocation>
</comment>
<dbReference type="GO" id="GO:0005886">
    <property type="term" value="C:plasma membrane"/>
    <property type="evidence" value="ECO:0007669"/>
    <property type="project" value="UniProtKB-SubCell"/>
</dbReference>
<evidence type="ECO:0000256" key="5">
    <source>
        <dbReference type="ARBA" id="ARBA00022989"/>
    </source>
</evidence>
<keyword evidence="4 7" id="KW-0812">Transmembrane</keyword>
<dbReference type="OrthoDB" id="1682423at2"/>
<evidence type="ECO:0000256" key="7">
    <source>
        <dbReference type="SAM" id="Phobius"/>
    </source>
</evidence>
<evidence type="ECO:0000256" key="1">
    <source>
        <dbReference type="ARBA" id="ARBA00004651"/>
    </source>
</evidence>
<dbReference type="InterPro" id="IPR023090">
    <property type="entry name" value="UPF0702_alpha/beta_dom_sf"/>
</dbReference>
<evidence type="ECO:0000256" key="4">
    <source>
        <dbReference type="ARBA" id="ARBA00022692"/>
    </source>
</evidence>
<sequence>MFQIISKIFVMFLLTISLMRLMGKSSIVQLTPYDLVAIIILGTVVAEPLISTEFMPTVIRAAILVLFYIIFAKLSLNQIMNRFLLGEPSILIKDGQIIEQNLEKEHLSLMQLLSILRTAGYSKLTEIDFAVLEPTGSVSVIPIPSARPVTLADLDIEREYEGIPMAVIIDGIVQKGNLKLVDRSEEWLLEKLKQKGIDNSKDIFYAFVEDKSDKLYLSLRDSADIKLREEIKVKNKDAVDDSKFSEKNKELYLIRDGRLQLKELAVMGIDKSELLSCLGVSNFDDIEEVKIKQRRKVKEKN</sequence>
<evidence type="ECO:0000256" key="2">
    <source>
        <dbReference type="ARBA" id="ARBA00006448"/>
    </source>
</evidence>
<dbReference type="PANTHER" id="PTHR34582:SF6">
    <property type="entry name" value="UPF0702 TRANSMEMBRANE PROTEIN YCAP"/>
    <property type="match status" value="1"/>
</dbReference>
<feature type="domain" description="YetF-like N-terminal transmembrane" evidence="9">
    <location>
        <begin position="2"/>
        <end position="65"/>
    </location>
</feature>
<dbReference type="EMBL" id="OBDZ01000024">
    <property type="protein sequence ID" value="SNY38970.1"/>
    <property type="molecule type" value="Genomic_DNA"/>
</dbReference>
<evidence type="ECO:0000313" key="11">
    <source>
        <dbReference type="Proteomes" id="UP000219573"/>
    </source>
</evidence>
<dbReference type="AlphaFoldDB" id="A0A285HTD1"/>
<keyword evidence="6 7" id="KW-0472">Membrane</keyword>
<dbReference type="STRING" id="1413210.U472_09485"/>
<dbReference type="InterPro" id="IPR007353">
    <property type="entry name" value="DUF421"/>
</dbReference>
<comment type="similarity">
    <text evidence="2">Belongs to the UPF0702 family.</text>
</comment>
<dbReference type="InterPro" id="IPR048454">
    <property type="entry name" value="YetF_N"/>
</dbReference>
<keyword evidence="3" id="KW-1003">Cell membrane</keyword>
<evidence type="ECO:0000313" key="10">
    <source>
        <dbReference type="EMBL" id="SNY38970.1"/>
    </source>
</evidence>
<dbReference type="PANTHER" id="PTHR34582">
    <property type="entry name" value="UPF0702 TRANSMEMBRANE PROTEIN YCAP"/>
    <property type="match status" value="1"/>
</dbReference>
<feature type="transmembrane region" description="Helical" evidence="7">
    <location>
        <begin position="6"/>
        <end position="23"/>
    </location>
</feature>
<accession>A0A285HTD1</accession>
<feature type="transmembrane region" description="Helical" evidence="7">
    <location>
        <begin position="57"/>
        <end position="76"/>
    </location>
</feature>
<evidence type="ECO:0000259" key="8">
    <source>
        <dbReference type="Pfam" id="PF04239"/>
    </source>
</evidence>
<reference evidence="11" key="1">
    <citation type="submission" date="2017-09" db="EMBL/GenBank/DDBJ databases">
        <authorList>
            <person name="Varghese N."/>
            <person name="Submissions S."/>
        </authorList>
    </citation>
    <scope>NUCLEOTIDE SEQUENCE [LARGE SCALE GENOMIC DNA]</scope>
    <source>
        <strain evidence="11">MSL47</strain>
    </source>
</reference>
<keyword evidence="5 7" id="KW-1133">Transmembrane helix</keyword>